<dbReference type="Pfam" id="PF00226">
    <property type="entry name" value="DnaJ"/>
    <property type="match status" value="1"/>
</dbReference>
<feature type="compositionally biased region" description="Basic and acidic residues" evidence="8">
    <location>
        <begin position="435"/>
        <end position="445"/>
    </location>
</feature>
<dbReference type="Gene3D" id="1.10.287.110">
    <property type="entry name" value="DnaJ domain"/>
    <property type="match status" value="1"/>
</dbReference>
<dbReference type="Gene3D" id="2.10.230.10">
    <property type="entry name" value="Heat shock protein DnaJ, cysteine-rich domain"/>
    <property type="match status" value="1"/>
</dbReference>
<name>A0A9P5UC72_9AGAR</name>
<evidence type="ECO:0000313" key="11">
    <source>
        <dbReference type="EMBL" id="KAF9073816.1"/>
    </source>
</evidence>
<dbReference type="InterPro" id="IPR001623">
    <property type="entry name" value="DnaJ_domain"/>
</dbReference>
<gene>
    <name evidence="11" type="ORF">BDP27DRAFT_1318202</name>
</gene>
<comment type="caution">
    <text evidence="11">The sequence shown here is derived from an EMBL/GenBank/DDBJ whole genome shotgun (WGS) entry which is preliminary data.</text>
</comment>
<dbReference type="GO" id="GO:0009408">
    <property type="term" value="P:response to heat"/>
    <property type="evidence" value="ECO:0007669"/>
    <property type="project" value="InterPro"/>
</dbReference>
<protein>
    <recommendedName>
        <fullName evidence="6">DnaJ homolog 1, mitochondrial</fullName>
    </recommendedName>
</protein>
<dbReference type="GO" id="GO:0005524">
    <property type="term" value="F:ATP binding"/>
    <property type="evidence" value="ECO:0007669"/>
    <property type="project" value="InterPro"/>
</dbReference>
<dbReference type="NCBIfam" id="NF008035">
    <property type="entry name" value="PRK10767.1"/>
    <property type="match status" value="1"/>
</dbReference>
<dbReference type="InterPro" id="IPR036410">
    <property type="entry name" value="HSP_DnaJ_Cys-rich_dom_sf"/>
</dbReference>
<dbReference type="FunFam" id="2.10.230.10:FF:000001">
    <property type="entry name" value="DnaJ subfamily A member 2"/>
    <property type="match status" value="1"/>
</dbReference>
<dbReference type="GO" id="GO:0042026">
    <property type="term" value="P:protein refolding"/>
    <property type="evidence" value="ECO:0007669"/>
    <property type="project" value="TreeGrafter"/>
</dbReference>
<keyword evidence="4 7" id="KW-0862">Zinc</keyword>
<evidence type="ECO:0000313" key="12">
    <source>
        <dbReference type="Proteomes" id="UP000772434"/>
    </source>
</evidence>
<dbReference type="PRINTS" id="PR00625">
    <property type="entry name" value="JDOMAIN"/>
</dbReference>
<evidence type="ECO:0000256" key="6">
    <source>
        <dbReference type="ARBA" id="ARBA00072890"/>
    </source>
</evidence>
<dbReference type="InterPro" id="IPR002939">
    <property type="entry name" value="DnaJ_C"/>
</dbReference>
<dbReference type="EMBL" id="JADNRY010000016">
    <property type="protein sequence ID" value="KAF9073816.1"/>
    <property type="molecule type" value="Genomic_DNA"/>
</dbReference>
<dbReference type="AlphaFoldDB" id="A0A9P5UC72"/>
<dbReference type="CDD" id="cd10747">
    <property type="entry name" value="DnaJ_C"/>
    <property type="match status" value="1"/>
</dbReference>
<feature type="domain" description="CR-type" evidence="10">
    <location>
        <begin position="214"/>
        <end position="295"/>
    </location>
</feature>
<dbReference type="SMART" id="SM00271">
    <property type="entry name" value="DnaJ"/>
    <property type="match status" value="1"/>
</dbReference>
<dbReference type="GO" id="GO:0008270">
    <property type="term" value="F:zinc ion binding"/>
    <property type="evidence" value="ECO:0007669"/>
    <property type="project" value="UniProtKB-KW"/>
</dbReference>
<dbReference type="FunFam" id="2.60.260.20:FF:000005">
    <property type="entry name" value="Chaperone protein dnaJ 1, mitochondrial"/>
    <property type="match status" value="1"/>
</dbReference>
<dbReference type="HAMAP" id="MF_01152">
    <property type="entry name" value="DnaJ"/>
    <property type="match status" value="1"/>
</dbReference>
<dbReference type="Proteomes" id="UP000772434">
    <property type="component" value="Unassembled WGS sequence"/>
</dbReference>
<reference evidence="11" key="1">
    <citation type="submission" date="2020-11" db="EMBL/GenBank/DDBJ databases">
        <authorList>
            <consortium name="DOE Joint Genome Institute"/>
            <person name="Ahrendt S."/>
            <person name="Riley R."/>
            <person name="Andreopoulos W."/>
            <person name="Labutti K."/>
            <person name="Pangilinan J."/>
            <person name="Ruiz-Duenas F.J."/>
            <person name="Barrasa J.M."/>
            <person name="Sanchez-Garcia M."/>
            <person name="Camarero S."/>
            <person name="Miyauchi S."/>
            <person name="Serrano A."/>
            <person name="Linde D."/>
            <person name="Babiker R."/>
            <person name="Drula E."/>
            <person name="Ayuso-Fernandez I."/>
            <person name="Pacheco R."/>
            <person name="Padilla G."/>
            <person name="Ferreira P."/>
            <person name="Barriuso J."/>
            <person name="Kellner H."/>
            <person name="Castanera R."/>
            <person name="Alfaro M."/>
            <person name="Ramirez L."/>
            <person name="Pisabarro A.G."/>
            <person name="Kuo A."/>
            <person name="Tritt A."/>
            <person name="Lipzen A."/>
            <person name="He G."/>
            <person name="Yan M."/>
            <person name="Ng V."/>
            <person name="Cullen D."/>
            <person name="Martin F."/>
            <person name="Rosso M.-N."/>
            <person name="Henrissat B."/>
            <person name="Hibbett D."/>
            <person name="Martinez A.T."/>
            <person name="Grigoriev I.V."/>
        </authorList>
    </citation>
    <scope>NUCLEOTIDE SEQUENCE</scope>
    <source>
        <strain evidence="11">AH 40177</strain>
    </source>
</reference>
<feature type="domain" description="J" evidence="9">
    <location>
        <begin position="71"/>
        <end position="135"/>
    </location>
</feature>
<evidence type="ECO:0000256" key="1">
    <source>
        <dbReference type="ARBA" id="ARBA00022723"/>
    </source>
</evidence>
<dbReference type="GO" id="GO:0051082">
    <property type="term" value="F:unfolded protein binding"/>
    <property type="evidence" value="ECO:0007669"/>
    <property type="project" value="InterPro"/>
</dbReference>
<keyword evidence="12" id="KW-1185">Reference proteome</keyword>
<dbReference type="InterPro" id="IPR036869">
    <property type="entry name" value="J_dom_sf"/>
</dbReference>
<dbReference type="Pfam" id="PF01556">
    <property type="entry name" value="DnaJ_C"/>
    <property type="match status" value="1"/>
</dbReference>
<proteinExistence type="inferred from homology"/>
<dbReference type="OrthoDB" id="10256793at2759"/>
<keyword evidence="1 7" id="KW-0479">Metal-binding</keyword>
<dbReference type="InterPro" id="IPR001305">
    <property type="entry name" value="HSP_DnaJ_Cys-rich_dom"/>
</dbReference>
<dbReference type="InterPro" id="IPR008971">
    <property type="entry name" value="HSP40/DnaJ_pept-bd"/>
</dbReference>
<feature type="region of interest" description="Disordered" evidence="8">
    <location>
        <begin position="431"/>
        <end position="477"/>
    </location>
</feature>
<dbReference type="PROSITE" id="PS50076">
    <property type="entry name" value="DNAJ_2"/>
    <property type="match status" value="1"/>
</dbReference>
<dbReference type="InterPro" id="IPR012724">
    <property type="entry name" value="DnaJ"/>
</dbReference>
<evidence type="ECO:0000256" key="3">
    <source>
        <dbReference type="ARBA" id="ARBA00022771"/>
    </source>
</evidence>
<evidence type="ECO:0000256" key="8">
    <source>
        <dbReference type="SAM" id="MobiDB-lite"/>
    </source>
</evidence>
<feature type="zinc finger region" description="CR-type" evidence="7">
    <location>
        <begin position="214"/>
        <end position="295"/>
    </location>
</feature>
<dbReference type="PANTHER" id="PTHR43096">
    <property type="entry name" value="DNAJ HOMOLOG 1, MITOCHONDRIAL-RELATED"/>
    <property type="match status" value="1"/>
</dbReference>
<dbReference type="PROSITE" id="PS51188">
    <property type="entry name" value="ZF_CR"/>
    <property type="match status" value="1"/>
</dbReference>
<keyword evidence="5" id="KW-0143">Chaperone</keyword>
<dbReference type="Pfam" id="PF00684">
    <property type="entry name" value="DnaJ_CXXCXGXG"/>
    <property type="match status" value="1"/>
</dbReference>
<keyword evidence="2" id="KW-0677">Repeat</keyword>
<dbReference type="GO" id="GO:0005737">
    <property type="term" value="C:cytoplasm"/>
    <property type="evidence" value="ECO:0007669"/>
    <property type="project" value="TreeGrafter"/>
</dbReference>
<dbReference type="Gene3D" id="2.60.260.20">
    <property type="entry name" value="Urease metallochaperone UreE, N-terminal domain"/>
    <property type="match status" value="2"/>
</dbReference>
<evidence type="ECO:0000256" key="2">
    <source>
        <dbReference type="ARBA" id="ARBA00022737"/>
    </source>
</evidence>
<evidence type="ECO:0000256" key="5">
    <source>
        <dbReference type="ARBA" id="ARBA00023186"/>
    </source>
</evidence>
<dbReference type="SUPFAM" id="SSF46565">
    <property type="entry name" value="Chaperone J-domain"/>
    <property type="match status" value="1"/>
</dbReference>
<sequence>MPPRLPSQGFSPYVSFYLCSKARVSQNTRSFSVYRSKGLHGAFPRLLPSTAKRTSDKRTFHASTPRAASKDPYEVLGVKRDASAADIKKTYFSLARKYHPDTNPDKSAQSKFLEIQEAYDTLKDDQKRAAYDQYGSASQQPGFDSNAFSGFGGANFSGFQDFASAFGGGRGRGAPSDLFEQLFGGLGGGGRSKPSRGADLETYVSITFLEACKGATRKVTISPVADCDTCSGSGLKAGAKRSKCSTCGGTGTRTFVIDNGFQMASTCNTCDGVGSTVPRNSQCGSCGGVGKVRIRKTVDVSIPAGVEDGMIIRIPNAGDAPISGKGGLGDLLVRLNVAPSKQFQRQGSNLYHSVKIPLHTALLGGRVRVPTLDGDVDVRVPSGTQPGEEMKLRGRGVPRVNANDTGDLFVTFSVVLPRSLTTRQRSLLQEYANDVEGRPSNDDSPRTQTNSSKGDDENGTTSFAHPPPPSGGWVSRTAKNLRRLIGF</sequence>
<evidence type="ECO:0000259" key="9">
    <source>
        <dbReference type="PROSITE" id="PS50076"/>
    </source>
</evidence>
<dbReference type="GO" id="GO:0031072">
    <property type="term" value="F:heat shock protein binding"/>
    <property type="evidence" value="ECO:0007669"/>
    <property type="project" value="InterPro"/>
</dbReference>
<organism evidence="11 12">
    <name type="scientific">Rhodocollybia butyracea</name>
    <dbReference type="NCBI Taxonomy" id="206335"/>
    <lineage>
        <taxon>Eukaryota</taxon>
        <taxon>Fungi</taxon>
        <taxon>Dikarya</taxon>
        <taxon>Basidiomycota</taxon>
        <taxon>Agaricomycotina</taxon>
        <taxon>Agaricomycetes</taxon>
        <taxon>Agaricomycetidae</taxon>
        <taxon>Agaricales</taxon>
        <taxon>Marasmiineae</taxon>
        <taxon>Omphalotaceae</taxon>
        <taxon>Rhodocollybia</taxon>
    </lineage>
</organism>
<dbReference type="CDD" id="cd10719">
    <property type="entry name" value="DnaJ_zf"/>
    <property type="match status" value="1"/>
</dbReference>
<dbReference type="PANTHER" id="PTHR43096:SF52">
    <property type="entry name" value="DNAJ HOMOLOG 1, MITOCHONDRIAL-RELATED"/>
    <property type="match status" value="1"/>
</dbReference>
<evidence type="ECO:0000256" key="4">
    <source>
        <dbReference type="ARBA" id="ARBA00022833"/>
    </source>
</evidence>
<evidence type="ECO:0000259" key="10">
    <source>
        <dbReference type="PROSITE" id="PS51188"/>
    </source>
</evidence>
<accession>A0A9P5UC72</accession>
<dbReference type="CDD" id="cd06257">
    <property type="entry name" value="DnaJ"/>
    <property type="match status" value="1"/>
</dbReference>
<keyword evidence="3 7" id="KW-0863">Zinc-finger</keyword>
<evidence type="ECO:0000256" key="7">
    <source>
        <dbReference type="PROSITE-ProRule" id="PRU00546"/>
    </source>
</evidence>
<dbReference type="SUPFAM" id="SSF49493">
    <property type="entry name" value="HSP40/DnaJ peptide-binding domain"/>
    <property type="match status" value="2"/>
</dbReference>
<dbReference type="SUPFAM" id="SSF57938">
    <property type="entry name" value="DnaJ/Hsp40 cysteine-rich domain"/>
    <property type="match status" value="1"/>
</dbReference>